<accession>E1RBD3</accession>
<gene>
    <name evidence="2" type="ordered locus">Spirs_0517</name>
</gene>
<protein>
    <submittedName>
        <fullName evidence="2">Uncharacterized protein</fullName>
    </submittedName>
</protein>
<dbReference type="RefSeq" id="WP_013253127.1">
    <property type="nucleotide sequence ID" value="NC_014364.1"/>
</dbReference>
<dbReference type="STRING" id="573413.Spirs_0517"/>
<proteinExistence type="predicted"/>
<dbReference type="Proteomes" id="UP000002318">
    <property type="component" value="Chromosome"/>
</dbReference>
<sequence>MYKEIGHVAGKGPDKNVSRNISPAARKRRDGFYLYRLRSSRRLFSRIYCSFILWFLGRALASASLRDREIQQELEFLPENFGFALQVAEKGPAMVVVKNRDKTASYLGGAAAMRGRKLALIMRVKTLASAVLLFTFREGTAVSMARDRFATDGPLPETCAIVRALNRLETLLLPGCLARRAVKRYRKPSGLFWLRVSIYLGTFFGRGGNR</sequence>
<dbReference type="HOGENOM" id="CLU_1309471_0_0_12"/>
<evidence type="ECO:0000313" key="2">
    <source>
        <dbReference type="EMBL" id="ADK79663.1"/>
    </source>
</evidence>
<evidence type="ECO:0000256" key="1">
    <source>
        <dbReference type="SAM" id="MobiDB-lite"/>
    </source>
</evidence>
<dbReference type="KEGG" id="ssm:Spirs_0517"/>
<reference evidence="2 3" key="1">
    <citation type="journal article" date="2010" name="Stand. Genomic Sci.">
        <title>Complete genome sequence of Spirochaeta smaragdinae type strain (SEBR 4228).</title>
        <authorList>
            <person name="Mavromatis K."/>
            <person name="Yasawong M."/>
            <person name="Chertkov O."/>
            <person name="Lapidus A."/>
            <person name="Lucas S."/>
            <person name="Nolan M."/>
            <person name="Del Rio T.G."/>
            <person name="Tice H."/>
            <person name="Cheng J.F."/>
            <person name="Pitluck S."/>
            <person name="Liolios K."/>
            <person name="Ivanova N."/>
            <person name="Tapia R."/>
            <person name="Han C."/>
            <person name="Bruce D."/>
            <person name="Goodwin L."/>
            <person name="Pati A."/>
            <person name="Chen A."/>
            <person name="Palaniappan K."/>
            <person name="Land M."/>
            <person name="Hauser L."/>
            <person name="Chang Y.J."/>
            <person name="Jeffries C.D."/>
            <person name="Detter J.C."/>
            <person name="Rohde M."/>
            <person name="Brambilla E."/>
            <person name="Spring S."/>
            <person name="Goker M."/>
            <person name="Sikorski J."/>
            <person name="Woyke T."/>
            <person name="Bristow J."/>
            <person name="Eisen J.A."/>
            <person name="Markowitz V."/>
            <person name="Hugenholtz P."/>
            <person name="Klenk H.P."/>
            <person name="Kyrpides N.C."/>
        </authorList>
    </citation>
    <scope>NUCLEOTIDE SEQUENCE [LARGE SCALE GENOMIC DNA]</scope>
    <source>
        <strain evidence="3">DSM 11293 / JCM 15392 / SEBR 4228</strain>
    </source>
</reference>
<organism evidence="2 3">
    <name type="scientific">Sediminispirochaeta smaragdinae (strain DSM 11293 / JCM 15392 / SEBR 4228)</name>
    <name type="common">Spirochaeta smaragdinae</name>
    <dbReference type="NCBI Taxonomy" id="573413"/>
    <lineage>
        <taxon>Bacteria</taxon>
        <taxon>Pseudomonadati</taxon>
        <taxon>Spirochaetota</taxon>
        <taxon>Spirochaetia</taxon>
        <taxon>Spirochaetales</taxon>
        <taxon>Spirochaetaceae</taxon>
        <taxon>Sediminispirochaeta</taxon>
    </lineage>
</organism>
<name>E1RBD3_SEDSS</name>
<evidence type="ECO:0000313" key="3">
    <source>
        <dbReference type="Proteomes" id="UP000002318"/>
    </source>
</evidence>
<feature type="compositionally biased region" description="Basic and acidic residues" evidence="1">
    <location>
        <begin position="1"/>
        <end position="17"/>
    </location>
</feature>
<dbReference type="EMBL" id="CP002116">
    <property type="protein sequence ID" value="ADK79663.1"/>
    <property type="molecule type" value="Genomic_DNA"/>
</dbReference>
<keyword evidence="3" id="KW-1185">Reference proteome</keyword>
<dbReference type="AlphaFoldDB" id="E1RBD3"/>
<feature type="region of interest" description="Disordered" evidence="1">
    <location>
        <begin position="1"/>
        <end position="20"/>
    </location>
</feature>